<organism evidence="12 13">
    <name type="scientific">Microbacterium terrae</name>
    <dbReference type="NCBI Taxonomy" id="69369"/>
    <lineage>
        <taxon>Bacteria</taxon>
        <taxon>Bacillati</taxon>
        <taxon>Actinomycetota</taxon>
        <taxon>Actinomycetes</taxon>
        <taxon>Micrococcales</taxon>
        <taxon>Microbacteriaceae</taxon>
        <taxon>Microbacterium</taxon>
    </lineage>
</organism>
<dbReference type="InterPro" id="IPR038354">
    <property type="entry name" value="VKOR_sf"/>
</dbReference>
<dbReference type="GO" id="GO:0016491">
    <property type="term" value="F:oxidoreductase activity"/>
    <property type="evidence" value="ECO:0007669"/>
    <property type="project" value="UniProtKB-KW"/>
</dbReference>
<dbReference type="Proteomes" id="UP000033956">
    <property type="component" value="Unassembled WGS sequence"/>
</dbReference>
<keyword evidence="7 10" id="KW-0472">Membrane</keyword>
<dbReference type="RefSeq" id="WP_045274364.1">
    <property type="nucleotide sequence ID" value="NZ_BAAAUP010000011.1"/>
</dbReference>
<evidence type="ECO:0000256" key="6">
    <source>
        <dbReference type="ARBA" id="ARBA00023002"/>
    </source>
</evidence>
<feature type="transmembrane region" description="Helical" evidence="10">
    <location>
        <begin position="12"/>
        <end position="29"/>
    </location>
</feature>
<feature type="transmembrane region" description="Helical" evidence="10">
    <location>
        <begin position="172"/>
        <end position="191"/>
    </location>
</feature>
<dbReference type="PATRIC" id="fig|92835.4.peg.365"/>
<name>A0A0M2HJN2_9MICO</name>
<feature type="transmembrane region" description="Helical" evidence="10">
    <location>
        <begin position="99"/>
        <end position="120"/>
    </location>
</feature>
<keyword evidence="3 10" id="KW-0812">Transmembrane</keyword>
<evidence type="ECO:0000259" key="11">
    <source>
        <dbReference type="SMART" id="SM00756"/>
    </source>
</evidence>
<sequence length="205" mass="22381">MSTAASRTRPTGLAVWLVIAGVVGWWAAFQLTVEKFAALAEPGTGASCDFSLLVQCTKNLDSWQGSVFGFPNPILGLTGWMAPIVVGMALVAGARFARWFWWCFWAGIAFAFGFVVWLISQSIFDLGTLCPWCMVTWAVTIPTFYAVTVHLFRSGQVTASERVRSLAGRSMAWVPLATIVSYAIVILLAQVRLNAIPNIWQTIVG</sequence>
<evidence type="ECO:0000256" key="5">
    <source>
        <dbReference type="ARBA" id="ARBA00022989"/>
    </source>
</evidence>
<comment type="similarity">
    <text evidence="2">Belongs to the VKOR family.</text>
</comment>
<evidence type="ECO:0000256" key="10">
    <source>
        <dbReference type="SAM" id="Phobius"/>
    </source>
</evidence>
<keyword evidence="13" id="KW-1185">Reference proteome</keyword>
<dbReference type="Pfam" id="PF07884">
    <property type="entry name" value="VKOR"/>
    <property type="match status" value="1"/>
</dbReference>
<dbReference type="InterPro" id="IPR041714">
    <property type="entry name" value="VKOR_Actinobacteria"/>
</dbReference>
<dbReference type="SMART" id="SM00756">
    <property type="entry name" value="VKc"/>
    <property type="match status" value="1"/>
</dbReference>
<dbReference type="Gene3D" id="1.20.1440.130">
    <property type="entry name" value="VKOR domain"/>
    <property type="match status" value="1"/>
</dbReference>
<evidence type="ECO:0000256" key="4">
    <source>
        <dbReference type="ARBA" id="ARBA00022719"/>
    </source>
</evidence>
<feature type="transmembrane region" description="Helical" evidence="10">
    <location>
        <begin position="74"/>
        <end position="92"/>
    </location>
</feature>
<evidence type="ECO:0000256" key="8">
    <source>
        <dbReference type="ARBA" id="ARBA00023157"/>
    </source>
</evidence>
<keyword evidence="8" id="KW-1015">Disulfide bond</keyword>
<proteinExistence type="inferred from homology"/>
<keyword evidence="4" id="KW-0874">Quinone</keyword>
<keyword evidence="6" id="KW-0560">Oxidoreductase</keyword>
<feature type="transmembrane region" description="Helical" evidence="10">
    <location>
        <begin position="126"/>
        <end position="152"/>
    </location>
</feature>
<evidence type="ECO:0000256" key="1">
    <source>
        <dbReference type="ARBA" id="ARBA00004141"/>
    </source>
</evidence>
<comment type="subcellular location">
    <subcellularLocation>
        <location evidence="1">Membrane</location>
        <topology evidence="1">Multi-pass membrane protein</topology>
    </subcellularLocation>
</comment>
<dbReference type="InterPro" id="IPR012932">
    <property type="entry name" value="VKOR"/>
</dbReference>
<evidence type="ECO:0000313" key="13">
    <source>
        <dbReference type="Proteomes" id="UP000033956"/>
    </source>
</evidence>
<dbReference type="CDD" id="cd12922">
    <property type="entry name" value="VKOR_5"/>
    <property type="match status" value="1"/>
</dbReference>
<dbReference type="EMBL" id="JYIZ01000027">
    <property type="protein sequence ID" value="KJL45043.1"/>
    <property type="molecule type" value="Genomic_DNA"/>
</dbReference>
<dbReference type="OrthoDB" id="9783799at2"/>
<evidence type="ECO:0000256" key="3">
    <source>
        <dbReference type="ARBA" id="ARBA00022692"/>
    </source>
</evidence>
<keyword evidence="9" id="KW-0676">Redox-active center</keyword>
<gene>
    <name evidence="12" type="ORF">RS81_00353</name>
</gene>
<dbReference type="GO" id="GO:0048038">
    <property type="term" value="F:quinone binding"/>
    <property type="evidence" value="ECO:0007669"/>
    <property type="project" value="UniProtKB-KW"/>
</dbReference>
<dbReference type="STRING" id="92835.RS81_00353"/>
<dbReference type="GO" id="GO:0016020">
    <property type="term" value="C:membrane"/>
    <property type="evidence" value="ECO:0007669"/>
    <property type="project" value="UniProtKB-SubCell"/>
</dbReference>
<protein>
    <submittedName>
        <fullName evidence="12">Vitamin K epoxide reductase family protein</fullName>
    </submittedName>
</protein>
<comment type="caution">
    <text evidence="12">The sequence shown here is derived from an EMBL/GenBank/DDBJ whole genome shotgun (WGS) entry which is preliminary data.</text>
</comment>
<keyword evidence="5 10" id="KW-1133">Transmembrane helix</keyword>
<accession>A0A0M2HJN2</accession>
<evidence type="ECO:0000313" key="12">
    <source>
        <dbReference type="EMBL" id="KJL45043.1"/>
    </source>
</evidence>
<evidence type="ECO:0000256" key="2">
    <source>
        <dbReference type="ARBA" id="ARBA00006214"/>
    </source>
</evidence>
<evidence type="ECO:0000256" key="9">
    <source>
        <dbReference type="ARBA" id="ARBA00023284"/>
    </source>
</evidence>
<dbReference type="AlphaFoldDB" id="A0A0M2HJN2"/>
<evidence type="ECO:0000256" key="7">
    <source>
        <dbReference type="ARBA" id="ARBA00023136"/>
    </source>
</evidence>
<feature type="domain" description="Vitamin K epoxide reductase" evidence="11">
    <location>
        <begin position="10"/>
        <end position="151"/>
    </location>
</feature>
<reference evidence="12 13" key="1">
    <citation type="submission" date="2015-02" db="EMBL/GenBank/DDBJ databases">
        <title>Draft genome sequences of ten Microbacterium spp. with emphasis on heavy metal contaminated environments.</title>
        <authorList>
            <person name="Corretto E."/>
        </authorList>
    </citation>
    <scope>NUCLEOTIDE SEQUENCE [LARGE SCALE GENOMIC DNA]</scope>
    <source>
        <strain evidence="12 13">DSM 12510</strain>
    </source>
</reference>